<evidence type="ECO:0000256" key="3">
    <source>
        <dbReference type="PROSITE-ProRule" id="PRU00221"/>
    </source>
</evidence>
<dbReference type="Pfam" id="PF00400">
    <property type="entry name" value="WD40"/>
    <property type="match status" value="2"/>
</dbReference>
<protein>
    <recommendedName>
        <fullName evidence="6">WD40 repeat domain-containing protein</fullName>
    </recommendedName>
</protein>
<dbReference type="EMBL" id="JBHUCM010000067">
    <property type="protein sequence ID" value="MFD1546545.1"/>
    <property type="molecule type" value="Genomic_DNA"/>
</dbReference>
<proteinExistence type="predicted"/>
<evidence type="ECO:0008006" key="6">
    <source>
        <dbReference type="Google" id="ProtNLM"/>
    </source>
</evidence>
<dbReference type="InterPro" id="IPR050505">
    <property type="entry name" value="WDR55/POC1"/>
</dbReference>
<comment type="caution">
    <text evidence="4">The sequence shown here is derived from an EMBL/GenBank/DDBJ whole genome shotgun (WGS) entry which is preliminary data.</text>
</comment>
<keyword evidence="5" id="KW-1185">Reference proteome</keyword>
<dbReference type="RefSeq" id="WP_219527578.1">
    <property type="nucleotide sequence ID" value="NZ_JAHKRM010000002.1"/>
</dbReference>
<feature type="repeat" description="WD" evidence="3">
    <location>
        <begin position="262"/>
        <end position="295"/>
    </location>
</feature>
<name>A0ABW4GUH8_9ACTN</name>
<keyword evidence="1 3" id="KW-0853">WD repeat</keyword>
<evidence type="ECO:0000256" key="2">
    <source>
        <dbReference type="ARBA" id="ARBA00022737"/>
    </source>
</evidence>
<dbReference type="PROSITE" id="PS50294">
    <property type="entry name" value="WD_REPEATS_REGION"/>
    <property type="match status" value="1"/>
</dbReference>
<organism evidence="4 5">
    <name type="scientific">Nonomuraea guangzhouensis</name>
    <dbReference type="NCBI Taxonomy" id="1291555"/>
    <lineage>
        <taxon>Bacteria</taxon>
        <taxon>Bacillati</taxon>
        <taxon>Actinomycetota</taxon>
        <taxon>Actinomycetes</taxon>
        <taxon>Streptosporangiales</taxon>
        <taxon>Streptosporangiaceae</taxon>
        <taxon>Nonomuraea</taxon>
    </lineage>
</organism>
<feature type="repeat" description="WD" evidence="3">
    <location>
        <begin position="12"/>
        <end position="53"/>
    </location>
</feature>
<gene>
    <name evidence="4" type="ORF">ACFSJ0_56580</name>
</gene>
<dbReference type="PROSITE" id="PS50082">
    <property type="entry name" value="WD_REPEATS_2"/>
    <property type="match status" value="2"/>
</dbReference>
<accession>A0ABW4GUH8</accession>
<reference evidence="5" key="1">
    <citation type="journal article" date="2019" name="Int. J. Syst. Evol. Microbiol.">
        <title>The Global Catalogue of Microorganisms (GCM) 10K type strain sequencing project: providing services to taxonomists for standard genome sequencing and annotation.</title>
        <authorList>
            <consortium name="The Broad Institute Genomics Platform"/>
            <consortium name="The Broad Institute Genome Sequencing Center for Infectious Disease"/>
            <person name="Wu L."/>
            <person name="Ma J."/>
        </authorList>
    </citation>
    <scope>NUCLEOTIDE SEQUENCE [LARGE SCALE GENOMIC DNA]</scope>
    <source>
        <strain evidence="5">CGMCC 1.15399</strain>
    </source>
</reference>
<evidence type="ECO:0000256" key="1">
    <source>
        <dbReference type="ARBA" id="ARBA00022574"/>
    </source>
</evidence>
<sequence length="682" mass="72692">MPDEGDLYIGASEDHGDAVTAVAVSPDGRIGATGARSGEVRLWDLRHGLLTAYMGGLQGGPVESAAFIGDAKQPKLLTTGSFASLWTVAAEALEWRQLPWDGGRLLTSSDREAVLRQCGDLRWLGAFGTLYGRIKSDSPMALGRTASGLIVVSSDAGRITAWRRPSGEAYGDAGLVWAFGERDAADQRLTRCCDRWRLVVSARRGRVVVLDAETGAVVTAFVPPARPTAIAAHPDRPLVVLGGRDGSLSWWDARSGHCLGRVQAHGGRVRALALAHGTDLVMSVSQDGTAALWRLHGRGPVGRFAPPTPSGPRELTHVAGTPDGRCWLIGGRGGQVHVLHWSGHAGLVPQRVGRPSWVMDGGDVETLLDDVRHHWDDGPASVAAVRELASGDLDEAWHGTAADALADLIVNSADPAAREAAVIALAEIDEGAATTALYRMFDRHDSHGAAGRLLAYFTGEDESTTEELIASLPGIGNFLGNLTSATLGERGAAAVPAVHAALRAFPFPARDDADHWFRDESTKYRLMYALRQAGVAAAPAMPTLLAVLEDDEIYRDTRHQAKVTLQAIGLPETADTIAAEVRRRADLVVRDEDDEDDETEGFSLLLDTLLGMPPAALAASREVGPALEAVRRRFGDGIRTYEEDGETREYTVFEIRLADCIDEKIAAGTAPTPPSASAPIPR</sequence>
<dbReference type="PANTHER" id="PTHR44019">
    <property type="entry name" value="WD REPEAT-CONTAINING PROTEIN 55"/>
    <property type="match status" value="1"/>
</dbReference>
<dbReference type="InterPro" id="IPR001680">
    <property type="entry name" value="WD40_rpt"/>
</dbReference>
<dbReference type="Proteomes" id="UP001597097">
    <property type="component" value="Unassembled WGS sequence"/>
</dbReference>
<evidence type="ECO:0000313" key="5">
    <source>
        <dbReference type="Proteomes" id="UP001597097"/>
    </source>
</evidence>
<dbReference type="SMART" id="SM00320">
    <property type="entry name" value="WD40"/>
    <property type="match status" value="3"/>
</dbReference>
<evidence type="ECO:0000313" key="4">
    <source>
        <dbReference type="EMBL" id="MFD1546545.1"/>
    </source>
</evidence>
<dbReference type="PANTHER" id="PTHR44019:SF8">
    <property type="entry name" value="POC1 CENTRIOLAR PROTEIN HOMOLOG"/>
    <property type="match status" value="1"/>
</dbReference>
<keyword evidence="2" id="KW-0677">Repeat</keyword>